<protein>
    <submittedName>
        <fullName evidence="2">Uncharacterized protein</fullName>
    </submittedName>
</protein>
<dbReference type="EMBL" id="CYSD01000037">
    <property type="protein sequence ID" value="CUH79971.1"/>
    <property type="molecule type" value="Genomic_DNA"/>
</dbReference>
<sequence length="178" mass="19094">MRLLLTHFCALVITLSGFAWAHDGAVTQAESTAVSTTAMHCATQPGRPHSCTPIFACIGEKGEFFQGQARGWGELGLLRGRTGSGAHCSGFWQRDGEVGVGKAKINCSNGTRAEVNWNARHREAGYFVGSGSDSENRKVLAWTGRDIIARISAEGLGFDVFCSSRAQDFGRRLDALDG</sequence>
<accession>A0A0P1GEY6</accession>
<dbReference type="Proteomes" id="UP000052022">
    <property type="component" value="Unassembled WGS sequence"/>
</dbReference>
<name>A0A0P1GEY6_9RHOB</name>
<dbReference type="AlphaFoldDB" id="A0A0P1GEY6"/>
<feature type="chain" id="PRO_5006063381" evidence="1">
    <location>
        <begin position="22"/>
        <end position="178"/>
    </location>
</feature>
<feature type="signal peptide" evidence="1">
    <location>
        <begin position="1"/>
        <end position="21"/>
    </location>
</feature>
<keyword evidence="3" id="KW-1185">Reference proteome</keyword>
<organism evidence="2 3">
    <name type="scientific">Tritonibacter multivorans</name>
    <dbReference type="NCBI Taxonomy" id="928856"/>
    <lineage>
        <taxon>Bacteria</taxon>
        <taxon>Pseudomonadati</taxon>
        <taxon>Pseudomonadota</taxon>
        <taxon>Alphaproteobacteria</taxon>
        <taxon>Rhodobacterales</taxon>
        <taxon>Paracoccaceae</taxon>
        <taxon>Tritonibacter</taxon>
    </lineage>
</organism>
<evidence type="ECO:0000313" key="3">
    <source>
        <dbReference type="Proteomes" id="UP000052022"/>
    </source>
</evidence>
<reference evidence="2 3" key="1">
    <citation type="submission" date="2015-09" db="EMBL/GenBank/DDBJ databases">
        <authorList>
            <consortium name="Swine Surveillance"/>
        </authorList>
    </citation>
    <scope>NUCLEOTIDE SEQUENCE [LARGE SCALE GENOMIC DNA]</scope>
    <source>
        <strain evidence="2 3">CECT 7557</strain>
    </source>
</reference>
<proteinExistence type="predicted"/>
<evidence type="ECO:0000256" key="1">
    <source>
        <dbReference type="SAM" id="SignalP"/>
    </source>
</evidence>
<gene>
    <name evidence="2" type="ORF">TRM7557_02672</name>
</gene>
<evidence type="ECO:0000313" key="2">
    <source>
        <dbReference type="EMBL" id="CUH79971.1"/>
    </source>
</evidence>
<keyword evidence="1" id="KW-0732">Signal</keyword>